<evidence type="ECO:0000256" key="8">
    <source>
        <dbReference type="ARBA" id="ARBA00022917"/>
    </source>
</evidence>
<proteinExistence type="inferred from homology"/>
<dbReference type="NCBIfam" id="TIGR00456">
    <property type="entry name" value="argS"/>
    <property type="match status" value="1"/>
</dbReference>
<comment type="subunit">
    <text evidence="3 11">Monomer.</text>
</comment>
<dbReference type="Pfam" id="PF03485">
    <property type="entry name" value="Arg_tRNA_synt_N"/>
    <property type="match status" value="1"/>
</dbReference>
<comment type="caution">
    <text evidence="11">Lacks conserved residue(s) required for the propagation of feature annotation.</text>
</comment>
<keyword evidence="5 11" id="KW-0436">Ligase</keyword>
<dbReference type="PANTHER" id="PTHR11956:SF5">
    <property type="entry name" value="ARGININE--TRNA LIGASE, CYTOPLASMIC"/>
    <property type="match status" value="1"/>
</dbReference>
<feature type="domain" description="Arginyl tRNA synthetase N-terminal" evidence="14">
    <location>
        <begin position="4"/>
        <end position="84"/>
    </location>
</feature>
<dbReference type="CDD" id="cd07956">
    <property type="entry name" value="Anticodon_Ia_Arg"/>
    <property type="match status" value="1"/>
</dbReference>
<dbReference type="InterPro" id="IPR014729">
    <property type="entry name" value="Rossmann-like_a/b/a_fold"/>
</dbReference>
<evidence type="ECO:0000313" key="15">
    <source>
        <dbReference type="EMBL" id="OGC82139.1"/>
    </source>
</evidence>
<accession>A0A1F4XKG9</accession>
<dbReference type="SMART" id="SM00836">
    <property type="entry name" value="DALR_1"/>
    <property type="match status" value="1"/>
</dbReference>
<dbReference type="GO" id="GO:0004814">
    <property type="term" value="F:arginine-tRNA ligase activity"/>
    <property type="evidence" value="ECO:0007669"/>
    <property type="project" value="UniProtKB-UniRule"/>
</dbReference>
<dbReference type="Gene3D" id="1.10.730.10">
    <property type="entry name" value="Isoleucyl-tRNA Synthetase, Domain 1"/>
    <property type="match status" value="1"/>
</dbReference>
<evidence type="ECO:0000259" key="13">
    <source>
        <dbReference type="SMART" id="SM00836"/>
    </source>
</evidence>
<dbReference type="InterPro" id="IPR001278">
    <property type="entry name" value="Arg-tRNA-ligase"/>
</dbReference>
<evidence type="ECO:0000256" key="2">
    <source>
        <dbReference type="ARBA" id="ARBA00005594"/>
    </source>
</evidence>
<keyword evidence="8 11" id="KW-0648">Protein biosynthesis</keyword>
<dbReference type="FunFam" id="3.40.50.620:FF:000116">
    <property type="entry name" value="Arginine--tRNA ligase"/>
    <property type="match status" value="1"/>
</dbReference>
<comment type="similarity">
    <text evidence="2 11 12">Belongs to the class-I aminoacyl-tRNA synthetase family.</text>
</comment>
<evidence type="ECO:0000256" key="3">
    <source>
        <dbReference type="ARBA" id="ARBA00011245"/>
    </source>
</evidence>
<dbReference type="EC" id="6.1.1.19" evidence="11"/>
<evidence type="ECO:0000256" key="12">
    <source>
        <dbReference type="RuleBase" id="RU363038"/>
    </source>
</evidence>
<organism evidence="15 16">
    <name type="scientific">Candidatus Abawacabacteria bacterium RBG_16_42_10</name>
    <dbReference type="NCBI Taxonomy" id="1817814"/>
    <lineage>
        <taxon>Bacteria</taxon>
        <taxon>Candidatus Abawacaibacteriota</taxon>
    </lineage>
</organism>
<comment type="catalytic activity">
    <reaction evidence="10 11">
        <text>tRNA(Arg) + L-arginine + ATP = L-arginyl-tRNA(Arg) + AMP + diphosphate</text>
        <dbReference type="Rhea" id="RHEA:20301"/>
        <dbReference type="Rhea" id="RHEA-COMP:9658"/>
        <dbReference type="Rhea" id="RHEA-COMP:9673"/>
        <dbReference type="ChEBI" id="CHEBI:30616"/>
        <dbReference type="ChEBI" id="CHEBI:32682"/>
        <dbReference type="ChEBI" id="CHEBI:33019"/>
        <dbReference type="ChEBI" id="CHEBI:78442"/>
        <dbReference type="ChEBI" id="CHEBI:78513"/>
        <dbReference type="ChEBI" id="CHEBI:456215"/>
        <dbReference type="EC" id="6.1.1.19"/>
    </reaction>
</comment>
<dbReference type="Pfam" id="PF00750">
    <property type="entry name" value="tRNA-synt_1d"/>
    <property type="match status" value="1"/>
</dbReference>
<dbReference type="GO" id="GO:0005737">
    <property type="term" value="C:cytoplasm"/>
    <property type="evidence" value="ECO:0007669"/>
    <property type="project" value="UniProtKB-SubCell"/>
</dbReference>
<name>A0A1F4XKG9_9BACT</name>
<dbReference type="InterPro" id="IPR005148">
    <property type="entry name" value="Arg-tRNA-synth_N"/>
</dbReference>
<dbReference type="GO" id="GO:0006420">
    <property type="term" value="P:arginyl-tRNA aminoacylation"/>
    <property type="evidence" value="ECO:0007669"/>
    <property type="project" value="UniProtKB-UniRule"/>
</dbReference>
<keyword evidence="6 11" id="KW-0547">Nucleotide-binding</keyword>
<dbReference type="Proteomes" id="UP000177614">
    <property type="component" value="Unassembled WGS sequence"/>
</dbReference>
<dbReference type="InterPro" id="IPR035684">
    <property type="entry name" value="ArgRS_core"/>
</dbReference>
<evidence type="ECO:0000256" key="6">
    <source>
        <dbReference type="ARBA" id="ARBA00022741"/>
    </source>
</evidence>
<evidence type="ECO:0000256" key="9">
    <source>
        <dbReference type="ARBA" id="ARBA00023146"/>
    </source>
</evidence>
<dbReference type="InterPro" id="IPR009080">
    <property type="entry name" value="tRNAsynth_Ia_anticodon-bd"/>
</dbReference>
<gene>
    <name evidence="11" type="primary">argS</name>
    <name evidence="15" type="ORF">A2V81_03255</name>
</gene>
<comment type="caution">
    <text evidence="15">The sequence shown here is derived from an EMBL/GenBank/DDBJ whole genome shotgun (WGS) entry which is preliminary data.</text>
</comment>
<comment type="subcellular location">
    <subcellularLocation>
        <location evidence="1 11">Cytoplasm</location>
    </subcellularLocation>
</comment>
<dbReference type="SUPFAM" id="SSF47323">
    <property type="entry name" value="Anticodon-binding domain of a subclass of class I aminoacyl-tRNA synthetases"/>
    <property type="match status" value="1"/>
</dbReference>
<reference evidence="15 16" key="1">
    <citation type="journal article" date="2016" name="Nat. Commun.">
        <title>Thousands of microbial genomes shed light on interconnected biogeochemical processes in an aquifer system.</title>
        <authorList>
            <person name="Anantharaman K."/>
            <person name="Brown C.T."/>
            <person name="Hug L.A."/>
            <person name="Sharon I."/>
            <person name="Castelle C.J."/>
            <person name="Probst A.J."/>
            <person name="Thomas B.C."/>
            <person name="Singh A."/>
            <person name="Wilkins M.J."/>
            <person name="Karaoz U."/>
            <person name="Brodie E.L."/>
            <person name="Williams K.H."/>
            <person name="Hubbard S.S."/>
            <person name="Banfield J.F."/>
        </authorList>
    </citation>
    <scope>NUCLEOTIDE SEQUENCE [LARGE SCALE GENOMIC DNA]</scope>
</reference>
<protein>
    <recommendedName>
        <fullName evidence="11">Arginine--tRNA ligase</fullName>
        <ecNumber evidence="11">6.1.1.19</ecNumber>
    </recommendedName>
    <alternativeName>
        <fullName evidence="11">Arginyl-tRNA synthetase</fullName>
        <shortName evidence="11">ArgRS</shortName>
    </alternativeName>
</protein>
<dbReference type="SUPFAM" id="SSF55190">
    <property type="entry name" value="Arginyl-tRNA synthetase (ArgRS), N-terminal 'additional' domain"/>
    <property type="match status" value="1"/>
</dbReference>
<dbReference type="GO" id="GO:0005524">
    <property type="term" value="F:ATP binding"/>
    <property type="evidence" value="ECO:0007669"/>
    <property type="project" value="UniProtKB-UniRule"/>
</dbReference>
<dbReference type="EMBL" id="MEWR01000011">
    <property type="protein sequence ID" value="OGC82139.1"/>
    <property type="molecule type" value="Genomic_DNA"/>
</dbReference>
<dbReference type="PANTHER" id="PTHR11956">
    <property type="entry name" value="ARGINYL-TRNA SYNTHETASE"/>
    <property type="match status" value="1"/>
</dbReference>
<dbReference type="FunFam" id="1.10.730.10:FF:000006">
    <property type="entry name" value="Arginyl-tRNA synthetase 2, mitochondrial"/>
    <property type="match status" value="1"/>
</dbReference>
<dbReference type="Gene3D" id="3.30.1360.70">
    <property type="entry name" value="Arginyl tRNA synthetase N-terminal domain"/>
    <property type="match status" value="1"/>
</dbReference>
<dbReference type="SUPFAM" id="SSF52374">
    <property type="entry name" value="Nucleotidylyl transferase"/>
    <property type="match status" value="1"/>
</dbReference>
<dbReference type="InterPro" id="IPR008909">
    <property type="entry name" value="DALR_anticod-bd"/>
</dbReference>
<dbReference type="Gene3D" id="3.40.50.620">
    <property type="entry name" value="HUPs"/>
    <property type="match status" value="1"/>
</dbReference>
<evidence type="ECO:0000313" key="16">
    <source>
        <dbReference type="Proteomes" id="UP000177614"/>
    </source>
</evidence>
<evidence type="ECO:0000256" key="10">
    <source>
        <dbReference type="ARBA" id="ARBA00049339"/>
    </source>
</evidence>
<evidence type="ECO:0000256" key="11">
    <source>
        <dbReference type="HAMAP-Rule" id="MF_00123"/>
    </source>
</evidence>
<evidence type="ECO:0000256" key="7">
    <source>
        <dbReference type="ARBA" id="ARBA00022840"/>
    </source>
</evidence>
<sequence>MLDHSISHIVKKLFDIDLEKVVIEFPKEVSFGDVALPLAMQLGKQLKKNPREVAEALVKAIEAERLPEIAKIEVAGPGFINITFTPEYLIGQIKGGFEKFQQENTSKKILLEYGSENIAKSMTVGHLRSNIIGQACANMYKALGWKVTSDSHIGDWGLQFGKLIVAYHLWGDKATIEKDPINELVKLYVHFHEEEEKDETLTDQARAEFTKLEKGDIENKKLWQWFYDASMKEFHELHKILDVHHDTELGESFYLPWLNHIVELCKEKKIAVVGEDSSVYIDFGKGKQPLYILKKDGSTLYSTRDLAAIEYRLTEYPDLKRMVYFVDYSQRPYFEQLFATAKKLDWYCDFTHAYFGLVRLPEGKMSTRKGNVVYLRELIAEGIKRAQEILEEKKVDLPDTEKEELAKMVALGAIKFGDLVHNRASDVVFSWDTAISFDGDTSAYLQYTYARIKSIMRKGDYEEKVVNKVVFTLPIEHHLLSFIYRFPTIVARAADTYEPHVLAQFLLHVAALFNQFYNDVPVLKANNDDEKETRLYLISQVANTLKNGLGLLGISVPEKM</sequence>
<dbReference type="STRING" id="1817814.A2V81_03255"/>
<dbReference type="AlphaFoldDB" id="A0A1F4XKG9"/>
<dbReference type="InterPro" id="IPR036695">
    <property type="entry name" value="Arg-tRNA-synth_N_sf"/>
</dbReference>
<keyword evidence="9 11" id="KW-0030">Aminoacyl-tRNA synthetase</keyword>
<dbReference type="SMART" id="SM01016">
    <property type="entry name" value="Arg_tRNA_synt_N"/>
    <property type="match status" value="1"/>
</dbReference>
<dbReference type="PRINTS" id="PR01038">
    <property type="entry name" value="TRNASYNTHARG"/>
</dbReference>
<dbReference type="HAMAP" id="MF_00123">
    <property type="entry name" value="Arg_tRNA_synth"/>
    <property type="match status" value="1"/>
</dbReference>
<evidence type="ECO:0000256" key="1">
    <source>
        <dbReference type="ARBA" id="ARBA00004496"/>
    </source>
</evidence>
<evidence type="ECO:0000259" key="14">
    <source>
        <dbReference type="SMART" id="SM01016"/>
    </source>
</evidence>
<dbReference type="Pfam" id="PF05746">
    <property type="entry name" value="DALR_1"/>
    <property type="match status" value="1"/>
</dbReference>
<keyword evidence="7 11" id="KW-0067">ATP-binding</keyword>
<feature type="domain" description="DALR anticodon binding" evidence="13">
    <location>
        <begin position="445"/>
        <end position="560"/>
    </location>
</feature>
<evidence type="ECO:0000256" key="4">
    <source>
        <dbReference type="ARBA" id="ARBA00022490"/>
    </source>
</evidence>
<keyword evidence="4 11" id="KW-0963">Cytoplasm</keyword>
<evidence type="ECO:0000256" key="5">
    <source>
        <dbReference type="ARBA" id="ARBA00022598"/>
    </source>
</evidence>